<dbReference type="GO" id="GO:0007030">
    <property type="term" value="P:Golgi organization"/>
    <property type="evidence" value="ECO:0007669"/>
    <property type="project" value="InterPro"/>
</dbReference>
<feature type="domain" description="Conserved oligomeric Golgi complex subunit 2 N-terminal" evidence="10">
    <location>
        <begin position="17"/>
        <end position="90"/>
    </location>
</feature>
<dbReference type="InterPro" id="IPR024602">
    <property type="entry name" value="COG_su2_N"/>
</dbReference>
<evidence type="ECO:0000256" key="1">
    <source>
        <dbReference type="ARBA" id="ARBA00004395"/>
    </source>
</evidence>
<evidence type="ECO:0000256" key="5">
    <source>
        <dbReference type="ARBA" id="ARBA00022927"/>
    </source>
</evidence>
<evidence type="ECO:0000256" key="8">
    <source>
        <dbReference type="ARBA" id="ARBA00031344"/>
    </source>
</evidence>
<proteinExistence type="inferred from homology"/>
<comment type="subcellular location">
    <subcellularLocation>
        <location evidence="1">Golgi apparatus membrane</location>
        <topology evidence="1">Peripheral membrane protein</topology>
    </subcellularLocation>
</comment>
<dbReference type="Pfam" id="PF12022">
    <property type="entry name" value="COG2_C"/>
    <property type="match status" value="1"/>
</dbReference>
<dbReference type="InterPro" id="IPR009316">
    <property type="entry name" value="COG2"/>
</dbReference>
<keyword evidence="4" id="KW-0813">Transport</keyword>
<comment type="similarity">
    <text evidence="2">Belongs to the COG2 family.</text>
</comment>
<keyword evidence="7" id="KW-0472">Membrane</keyword>
<evidence type="ECO:0000256" key="2">
    <source>
        <dbReference type="ARBA" id="ARBA00007603"/>
    </source>
</evidence>
<keyword evidence="12" id="KW-0675">Receptor</keyword>
<protein>
    <recommendedName>
        <fullName evidence="3">Conserved oligomeric Golgi complex subunit 2</fullName>
    </recommendedName>
    <alternativeName>
        <fullName evidence="8">Component of oligomeric Golgi complex 2</fullName>
    </alternativeName>
</protein>
<evidence type="ECO:0000256" key="4">
    <source>
        <dbReference type="ARBA" id="ARBA00022448"/>
    </source>
</evidence>
<dbReference type="Pfam" id="PF06148">
    <property type="entry name" value="COG2_N"/>
    <property type="match status" value="1"/>
</dbReference>
<reference evidence="12" key="1">
    <citation type="submission" date="2016-12" db="EMBL/GenBank/DDBJ databases">
        <title>An insight into the sialome and mialome of the sand fly, Nyssomyia neivai.</title>
        <authorList>
            <person name="Sebastian V."/>
            <person name="Goulart T.M."/>
            <person name="Oliveira W."/>
            <person name="Calvo E."/>
            <person name="Oliveira L.F."/>
            <person name="Pinto M.C."/>
            <person name="Rosselino A.M."/>
            <person name="Ribeiro J.M."/>
        </authorList>
    </citation>
    <scope>NUCLEOTIDE SEQUENCE</scope>
</reference>
<organism evidence="12">
    <name type="scientific">Nyssomyia neivai</name>
    <dbReference type="NCBI Taxonomy" id="330878"/>
    <lineage>
        <taxon>Eukaryota</taxon>
        <taxon>Metazoa</taxon>
        <taxon>Ecdysozoa</taxon>
        <taxon>Arthropoda</taxon>
        <taxon>Hexapoda</taxon>
        <taxon>Insecta</taxon>
        <taxon>Pterygota</taxon>
        <taxon>Neoptera</taxon>
        <taxon>Endopterygota</taxon>
        <taxon>Diptera</taxon>
        <taxon>Nematocera</taxon>
        <taxon>Psychodoidea</taxon>
        <taxon>Psychodidae</taxon>
        <taxon>Nyssomyia</taxon>
    </lineage>
</organism>
<keyword evidence="6" id="KW-0333">Golgi apparatus</keyword>
<evidence type="ECO:0000313" key="12">
    <source>
        <dbReference type="EMBL" id="JAV10537.1"/>
    </source>
</evidence>
<name>A0A1L8DVS8_9DIPT</name>
<evidence type="ECO:0000256" key="6">
    <source>
        <dbReference type="ARBA" id="ARBA00023034"/>
    </source>
</evidence>
<evidence type="ECO:0000256" key="7">
    <source>
        <dbReference type="ARBA" id="ARBA00023136"/>
    </source>
</evidence>
<dbReference type="PANTHER" id="PTHR12961:SF0">
    <property type="entry name" value="CONSERVED OLIGOMERIC GOLGI COMPLEX SUBUNIT 2"/>
    <property type="match status" value="1"/>
</dbReference>
<evidence type="ECO:0000256" key="9">
    <source>
        <dbReference type="SAM" id="Coils"/>
    </source>
</evidence>
<feature type="domain" description="COG complex component COG2 C-terminal" evidence="11">
    <location>
        <begin position="366"/>
        <end position="657"/>
    </location>
</feature>
<evidence type="ECO:0000259" key="10">
    <source>
        <dbReference type="Pfam" id="PF06148"/>
    </source>
</evidence>
<dbReference type="InterPro" id="IPR024603">
    <property type="entry name" value="COG_complex_COG2_C"/>
</dbReference>
<dbReference type="GO" id="GO:0015031">
    <property type="term" value="P:protein transport"/>
    <property type="evidence" value="ECO:0007669"/>
    <property type="project" value="UniProtKB-KW"/>
</dbReference>
<dbReference type="GO" id="GO:0017119">
    <property type="term" value="C:Golgi transport complex"/>
    <property type="evidence" value="ECO:0007669"/>
    <property type="project" value="TreeGrafter"/>
</dbReference>
<dbReference type="GO" id="GO:0006891">
    <property type="term" value="P:intra-Golgi vesicle-mediated transport"/>
    <property type="evidence" value="ECO:0007669"/>
    <property type="project" value="TreeGrafter"/>
</dbReference>
<dbReference type="EMBL" id="GFDF01003547">
    <property type="protein sequence ID" value="JAV10537.1"/>
    <property type="molecule type" value="Transcribed_RNA"/>
</dbReference>
<keyword evidence="12" id="KW-0449">Lipoprotein</keyword>
<evidence type="ECO:0000256" key="3">
    <source>
        <dbReference type="ARBA" id="ARBA00020977"/>
    </source>
</evidence>
<dbReference type="PANTHER" id="PTHR12961">
    <property type="entry name" value="CONSERVED OLIGOMERIC GOLGI COMPLEX COMPONENT 2"/>
    <property type="match status" value="1"/>
</dbReference>
<dbReference type="GO" id="GO:0000139">
    <property type="term" value="C:Golgi membrane"/>
    <property type="evidence" value="ECO:0007669"/>
    <property type="project" value="UniProtKB-SubCell"/>
</dbReference>
<accession>A0A1L8DVS8</accession>
<keyword evidence="5" id="KW-0653">Protein transport</keyword>
<keyword evidence="9" id="KW-0175">Coiled coil</keyword>
<dbReference type="AlphaFoldDB" id="A0A1L8DVS8"/>
<evidence type="ECO:0000259" key="11">
    <source>
        <dbReference type="Pfam" id="PF12022"/>
    </source>
</evidence>
<sequence>MFRNSDLFTLPAGPAELCFDKNEFTKKSFSVDDFLHEHRNAGSLEEIRDDLGIYLKVLRSAMIELINEDYADFVNLSANLIGLDKSIEGIQVPLRHLRHEIESIRTLLEDNMTELEECLRQKQQMRGMKKSLKSLGRVNESLDKLTEMLEFTEGSHIQPAILERAAQEYVQMQFNINCCEKYLKEEVKEKISQLKEKIFANSREFFLASLHGGNRQGLEQSLRIYYTLEGCSVAEDIFRSEFVANAMDKVISESSLQNSVQGLTGIYNKIHEFLTVQMKDLLRLTQGRDVAQIKGYDFFLNSFWVEVEKRLETHMASIFAPGNPDAFYAKYKATVVFLEQLEAVLVSPEAIEKFRTHTQYRSFQARWNLPVYFQIRFQEIAGTVEGACSRQMSSGLFSKSGDIQLVPFVTGLSCISQCWSDAVFLPQLFHRFWKLSLQIVARLFTWTEEVLGIKKWNTAEISVRRIDFLIILLTDSTKFMGKLPGLLQMATGKLPLDFKEHTGDLKKCLEDTKEALKVRIEKIEGAVLAELVAESEQNIRQITDIPRLYRKTNRDVPSKPCAYVAQLLAPSVAFRKRYVNDINEDRMHFYLERFYSGLTEQFYSQVNEVLTSVQKTEESLRRLKNLREKSSNANVSSAERSGMTDDDKIRLQLQVDVIFWVAEIEKLGIKRSQIDRLPQLIRLVEDSTKIRTEE</sequence>
<feature type="coiled-coil region" evidence="9">
    <location>
        <begin position="606"/>
        <end position="633"/>
    </location>
</feature>